<evidence type="ECO:0000313" key="1">
    <source>
        <dbReference type="EMBL" id="KZP28314.1"/>
    </source>
</evidence>
<keyword evidence="2" id="KW-1185">Reference proteome</keyword>
<proteinExistence type="predicted"/>
<organism evidence="1 2">
    <name type="scientific">Athelia psychrophila</name>
    <dbReference type="NCBI Taxonomy" id="1759441"/>
    <lineage>
        <taxon>Eukaryota</taxon>
        <taxon>Fungi</taxon>
        <taxon>Dikarya</taxon>
        <taxon>Basidiomycota</taxon>
        <taxon>Agaricomycotina</taxon>
        <taxon>Agaricomycetes</taxon>
        <taxon>Agaricomycetidae</taxon>
        <taxon>Atheliales</taxon>
        <taxon>Atheliaceae</taxon>
        <taxon>Athelia</taxon>
    </lineage>
</organism>
<sequence>MPTCTTCHTNAHTQKDLPGGSAEIRFRVNKHTEDAPQSKGISKLMCTQPLQLLNPPSSSNYPSGYIKIWCATGEEKPDIEAPRTPPSPRHCPAAPLASHPIATGPMGDSTATSTSPITDVPPARPLGNNRPFGVSTLIPKHHVQQARLQHPITLVPHIQQVAKPYPMHWSA</sequence>
<evidence type="ECO:0000313" key="2">
    <source>
        <dbReference type="Proteomes" id="UP000076532"/>
    </source>
</evidence>
<dbReference type="EMBL" id="KV417504">
    <property type="protein sequence ID" value="KZP28314.1"/>
    <property type="molecule type" value="Genomic_DNA"/>
</dbReference>
<dbReference type="Proteomes" id="UP000076532">
    <property type="component" value="Unassembled WGS sequence"/>
</dbReference>
<protein>
    <submittedName>
        <fullName evidence="1">Uncharacterized protein</fullName>
    </submittedName>
</protein>
<dbReference type="AlphaFoldDB" id="A0A166RIQ2"/>
<accession>A0A166RIQ2</accession>
<name>A0A166RIQ2_9AGAM</name>
<gene>
    <name evidence="1" type="ORF">FIBSPDRAFT_885884</name>
</gene>
<reference evidence="1 2" key="1">
    <citation type="journal article" date="2016" name="Mol. Biol. Evol.">
        <title>Comparative Genomics of Early-Diverging Mushroom-Forming Fungi Provides Insights into the Origins of Lignocellulose Decay Capabilities.</title>
        <authorList>
            <person name="Nagy L.G."/>
            <person name="Riley R."/>
            <person name="Tritt A."/>
            <person name="Adam C."/>
            <person name="Daum C."/>
            <person name="Floudas D."/>
            <person name="Sun H."/>
            <person name="Yadav J.S."/>
            <person name="Pangilinan J."/>
            <person name="Larsson K.H."/>
            <person name="Matsuura K."/>
            <person name="Barry K."/>
            <person name="Labutti K."/>
            <person name="Kuo R."/>
            <person name="Ohm R.A."/>
            <person name="Bhattacharya S.S."/>
            <person name="Shirouzu T."/>
            <person name="Yoshinaga Y."/>
            <person name="Martin F.M."/>
            <person name="Grigoriev I.V."/>
            <person name="Hibbett D.S."/>
        </authorList>
    </citation>
    <scope>NUCLEOTIDE SEQUENCE [LARGE SCALE GENOMIC DNA]</scope>
    <source>
        <strain evidence="1 2">CBS 109695</strain>
    </source>
</reference>